<evidence type="ECO:0000313" key="8">
    <source>
        <dbReference type="Proteomes" id="UP001454036"/>
    </source>
</evidence>
<dbReference type="GO" id="GO:0046983">
    <property type="term" value="F:protein dimerization activity"/>
    <property type="evidence" value="ECO:0007669"/>
    <property type="project" value="InterPro"/>
</dbReference>
<dbReference type="Pfam" id="PF00010">
    <property type="entry name" value="HLH"/>
    <property type="match status" value="1"/>
</dbReference>
<evidence type="ECO:0000256" key="2">
    <source>
        <dbReference type="ARBA" id="ARBA00023015"/>
    </source>
</evidence>
<dbReference type="Proteomes" id="UP001454036">
    <property type="component" value="Unassembled WGS sequence"/>
</dbReference>
<dbReference type="Gene3D" id="4.10.280.10">
    <property type="entry name" value="Helix-loop-helix DNA-binding domain"/>
    <property type="match status" value="1"/>
</dbReference>
<evidence type="ECO:0000256" key="1">
    <source>
        <dbReference type="ARBA" id="ARBA00004123"/>
    </source>
</evidence>
<dbReference type="InterPro" id="IPR011598">
    <property type="entry name" value="bHLH_dom"/>
</dbReference>
<evidence type="ECO:0000256" key="3">
    <source>
        <dbReference type="ARBA" id="ARBA00023163"/>
    </source>
</evidence>
<gene>
    <name evidence="7" type="ORF">LIER_18875</name>
</gene>
<comment type="subcellular location">
    <subcellularLocation>
        <location evidence="1">Nucleus</location>
    </subcellularLocation>
</comment>
<evidence type="ECO:0000313" key="7">
    <source>
        <dbReference type="EMBL" id="GAA0162875.1"/>
    </source>
</evidence>
<evidence type="ECO:0000256" key="4">
    <source>
        <dbReference type="ARBA" id="ARBA00023242"/>
    </source>
</evidence>
<keyword evidence="5" id="KW-0175">Coiled coil</keyword>
<evidence type="ECO:0000259" key="6">
    <source>
        <dbReference type="PROSITE" id="PS50888"/>
    </source>
</evidence>
<keyword evidence="3" id="KW-0804">Transcription</keyword>
<dbReference type="AlphaFoldDB" id="A0AAV3QJM7"/>
<comment type="caution">
    <text evidence="7">The sequence shown here is derived from an EMBL/GenBank/DDBJ whole genome shotgun (WGS) entry which is preliminary data.</text>
</comment>
<organism evidence="7 8">
    <name type="scientific">Lithospermum erythrorhizon</name>
    <name type="common">Purple gromwell</name>
    <name type="synonym">Lithospermum officinale var. erythrorhizon</name>
    <dbReference type="NCBI Taxonomy" id="34254"/>
    <lineage>
        <taxon>Eukaryota</taxon>
        <taxon>Viridiplantae</taxon>
        <taxon>Streptophyta</taxon>
        <taxon>Embryophyta</taxon>
        <taxon>Tracheophyta</taxon>
        <taxon>Spermatophyta</taxon>
        <taxon>Magnoliopsida</taxon>
        <taxon>eudicotyledons</taxon>
        <taxon>Gunneridae</taxon>
        <taxon>Pentapetalae</taxon>
        <taxon>asterids</taxon>
        <taxon>lamiids</taxon>
        <taxon>Boraginales</taxon>
        <taxon>Boraginaceae</taxon>
        <taxon>Boraginoideae</taxon>
        <taxon>Lithospermeae</taxon>
        <taxon>Lithospermum</taxon>
    </lineage>
</organism>
<dbReference type="PANTHER" id="PTHR45959">
    <property type="entry name" value="BHLH TRANSCRIPTION FACTOR"/>
    <property type="match status" value="1"/>
</dbReference>
<dbReference type="SMART" id="SM00353">
    <property type="entry name" value="HLH"/>
    <property type="match status" value="1"/>
</dbReference>
<keyword evidence="2" id="KW-0805">Transcription regulation</keyword>
<dbReference type="EMBL" id="BAABME010004581">
    <property type="protein sequence ID" value="GAA0162875.1"/>
    <property type="molecule type" value="Genomic_DNA"/>
</dbReference>
<keyword evidence="8" id="KW-1185">Reference proteome</keyword>
<name>A0AAV3QJM7_LITER</name>
<proteinExistence type="predicted"/>
<reference evidence="7 8" key="1">
    <citation type="submission" date="2024-01" db="EMBL/GenBank/DDBJ databases">
        <title>The complete chloroplast genome sequence of Lithospermum erythrorhizon: insights into the phylogenetic relationship among Boraginaceae species and the maternal lineages of purple gromwells.</title>
        <authorList>
            <person name="Okada T."/>
            <person name="Watanabe K."/>
        </authorList>
    </citation>
    <scope>NUCLEOTIDE SEQUENCE [LARGE SCALE GENOMIC DNA]</scope>
</reference>
<dbReference type="InterPro" id="IPR054502">
    <property type="entry name" value="bHLH-TF_ACT-like_plant"/>
</dbReference>
<accession>A0AAV3QJM7</accession>
<dbReference type="SUPFAM" id="SSF47459">
    <property type="entry name" value="HLH, helix-loop-helix DNA-binding domain"/>
    <property type="match status" value="1"/>
</dbReference>
<dbReference type="Pfam" id="PF22754">
    <property type="entry name" value="bHLH-TF_ACT-like_plant"/>
    <property type="match status" value="1"/>
</dbReference>
<protein>
    <submittedName>
        <fullName evidence="7">Basic helix-loop-helix transcription factor</fullName>
    </submittedName>
</protein>
<dbReference type="InterPro" id="IPR036638">
    <property type="entry name" value="HLH_DNA-bd_sf"/>
</dbReference>
<evidence type="ECO:0000256" key="5">
    <source>
        <dbReference type="SAM" id="Coils"/>
    </source>
</evidence>
<feature type="domain" description="BHLH" evidence="6">
    <location>
        <begin position="178"/>
        <end position="227"/>
    </location>
</feature>
<sequence>MESSRSLVDLLGVEDPSFFQQWSMNYFDELTAFGDGFFESFQETKQQQQQQFEFSNKRSSCQELTEIDVDERAIKTMRTNSFSSPCEIDHQLINQFPNSNNYFNKNSNNNEVGGFVKPKKEITRPSNNNNISTISFPSDHHVASQAGSFGDYQNNNNYGFKISEGAKRVSTPAAARLPQVQDHIMAERRRREKLSQRFIALSALIPNLQKMDKGSVLGDGIKYLKQLKEKVKKLEEQARKKSEESVIVVKRHELYTNSSPNSSYENSLTSGPFEDSLPEIEARFSDKDVLIRIHCEIKKGVLEKVVNEIEKLHLSVINTSSMTFSSALHIVVIAQMNTDFSMMTVMEFMKNLQSGLKRFI</sequence>
<keyword evidence="4" id="KW-0539">Nucleus</keyword>
<dbReference type="PROSITE" id="PS50888">
    <property type="entry name" value="BHLH"/>
    <property type="match status" value="1"/>
</dbReference>
<dbReference type="GO" id="GO:0005634">
    <property type="term" value="C:nucleus"/>
    <property type="evidence" value="ECO:0007669"/>
    <property type="project" value="UniProtKB-SubCell"/>
</dbReference>
<feature type="coiled-coil region" evidence="5">
    <location>
        <begin position="217"/>
        <end position="244"/>
    </location>
</feature>
<dbReference type="PANTHER" id="PTHR45959:SF2">
    <property type="entry name" value="BHLH TRANSCRIPTION FACTOR"/>
    <property type="match status" value="1"/>
</dbReference>
<dbReference type="InterPro" id="IPR052610">
    <property type="entry name" value="bHLH_transcription_regulator"/>
</dbReference>